<organism evidence="4">
    <name type="scientific">Thelazia callipaeda</name>
    <name type="common">Oriental eyeworm</name>
    <name type="synonym">Parasitic nematode</name>
    <dbReference type="NCBI Taxonomy" id="103827"/>
    <lineage>
        <taxon>Eukaryota</taxon>
        <taxon>Metazoa</taxon>
        <taxon>Ecdysozoa</taxon>
        <taxon>Nematoda</taxon>
        <taxon>Chromadorea</taxon>
        <taxon>Rhabditida</taxon>
        <taxon>Spirurina</taxon>
        <taxon>Spiruromorpha</taxon>
        <taxon>Thelazioidea</taxon>
        <taxon>Thelaziidae</taxon>
        <taxon>Thelazia</taxon>
    </lineage>
</organism>
<proteinExistence type="predicted"/>
<dbReference type="OrthoDB" id="5818870at2759"/>
<reference evidence="4" key="1">
    <citation type="submission" date="2017-02" db="UniProtKB">
        <authorList>
            <consortium name="WormBaseParasite"/>
        </authorList>
    </citation>
    <scope>IDENTIFICATION</scope>
</reference>
<dbReference type="EMBL" id="UYYF01004765">
    <property type="protein sequence ID" value="VDN06906.1"/>
    <property type="molecule type" value="Genomic_DNA"/>
</dbReference>
<reference evidence="2 3" key="2">
    <citation type="submission" date="2018-11" db="EMBL/GenBank/DDBJ databases">
        <authorList>
            <consortium name="Pathogen Informatics"/>
        </authorList>
    </citation>
    <scope>NUCLEOTIDE SEQUENCE [LARGE SCALE GENOMIC DNA]</scope>
</reference>
<evidence type="ECO:0000313" key="4">
    <source>
        <dbReference type="WBParaSite" id="TCLT_0000929601-mRNA-1"/>
    </source>
</evidence>
<dbReference type="OMA" id="ECQNAAC"/>
<dbReference type="AlphaFoldDB" id="A0A0N5D874"/>
<feature type="region of interest" description="Disordered" evidence="1">
    <location>
        <begin position="81"/>
        <end position="120"/>
    </location>
</feature>
<keyword evidence="3" id="KW-1185">Reference proteome</keyword>
<feature type="region of interest" description="Disordered" evidence="1">
    <location>
        <begin position="25"/>
        <end position="46"/>
    </location>
</feature>
<feature type="compositionally biased region" description="Basic and acidic residues" evidence="1">
    <location>
        <begin position="137"/>
        <end position="146"/>
    </location>
</feature>
<name>A0A0N5D874_THECL</name>
<dbReference type="WBParaSite" id="TCLT_0000929601-mRNA-1">
    <property type="protein sequence ID" value="TCLT_0000929601-mRNA-1"/>
    <property type="gene ID" value="TCLT_0000929601"/>
</dbReference>
<feature type="compositionally biased region" description="Polar residues" evidence="1">
    <location>
        <begin position="88"/>
        <end position="111"/>
    </location>
</feature>
<dbReference type="Proteomes" id="UP000276776">
    <property type="component" value="Unassembled WGS sequence"/>
</dbReference>
<gene>
    <name evidence="2" type="ORF">TCLT_LOCUS9285</name>
</gene>
<protein>
    <submittedName>
        <fullName evidence="4">DUF1409 domain-containing protein</fullName>
    </submittedName>
</protein>
<evidence type="ECO:0000256" key="1">
    <source>
        <dbReference type="SAM" id="MobiDB-lite"/>
    </source>
</evidence>
<feature type="region of interest" description="Disordered" evidence="1">
    <location>
        <begin position="133"/>
        <end position="164"/>
    </location>
</feature>
<evidence type="ECO:0000313" key="3">
    <source>
        <dbReference type="Proteomes" id="UP000276776"/>
    </source>
</evidence>
<accession>A0A0N5D874</accession>
<evidence type="ECO:0000313" key="2">
    <source>
        <dbReference type="EMBL" id="VDN06906.1"/>
    </source>
</evidence>
<sequence length="283" mass="31409">MFRVTGKKSIRKLLKHEQCEAPPRLVPAVSDLPGTADVDEDVENSTDRTKPFLLLTKKIESIEGELLDRKDEIQRLIKISEQEMPQLDNETQNTACGQDNGTDPESVATSSEHSDDTPPRLTAAQANTFLSTLLDGDDSRGEHCDDNASPPPLDKYASTSSPSATVSVMKDSTSWSLRLRKRQHQFPLPTSEAGPSANKNCLSETQWVDRLVEVLEDFQPSQLLLARETVHSTMVRVLAQEITSDLSCLMSIIESEDRRAAAFERVLSDLKKFKVNSSQNSVL</sequence>